<keyword evidence="10 16" id="KW-1133">Transmembrane helix</keyword>
<comment type="catalytic activity">
    <reaction evidence="15 16">
        <text>a ubiquinone + NADH + 5 H(+)(in) = a ubiquinol + NAD(+) + 4 H(+)(out)</text>
        <dbReference type="Rhea" id="RHEA:29091"/>
        <dbReference type="Rhea" id="RHEA-COMP:9565"/>
        <dbReference type="Rhea" id="RHEA-COMP:9566"/>
        <dbReference type="ChEBI" id="CHEBI:15378"/>
        <dbReference type="ChEBI" id="CHEBI:16389"/>
        <dbReference type="ChEBI" id="CHEBI:17976"/>
        <dbReference type="ChEBI" id="CHEBI:57540"/>
        <dbReference type="ChEBI" id="CHEBI:57945"/>
        <dbReference type="EC" id="7.1.1.2"/>
    </reaction>
</comment>
<gene>
    <name evidence="19" type="primary">ND4</name>
</gene>
<dbReference type="GO" id="GO:0042773">
    <property type="term" value="P:ATP synthesis coupled electron transport"/>
    <property type="evidence" value="ECO:0007669"/>
    <property type="project" value="InterPro"/>
</dbReference>
<evidence type="ECO:0000313" key="19">
    <source>
        <dbReference type="EMBL" id="QIZ12606.1"/>
    </source>
</evidence>
<keyword evidence="8" id="KW-1278">Translocase</keyword>
<evidence type="ECO:0000256" key="4">
    <source>
        <dbReference type="ARBA" id="ARBA00021006"/>
    </source>
</evidence>
<keyword evidence="9 16" id="KW-0249">Electron transport</keyword>
<feature type="transmembrane region" description="Helical" evidence="16">
    <location>
        <begin position="278"/>
        <end position="297"/>
    </location>
</feature>
<dbReference type="GO" id="GO:0031966">
    <property type="term" value="C:mitochondrial membrane"/>
    <property type="evidence" value="ECO:0007669"/>
    <property type="project" value="UniProtKB-SubCell"/>
</dbReference>
<organism evidence="19">
    <name type="scientific">Hemiarthrum setulosum</name>
    <dbReference type="NCBI Taxonomy" id="1437515"/>
    <lineage>
        <taxon>Eukaryota</taxon>
        <taxon>Metazoa</taxon>
        <taxon>Spiralia</taxon>
        <taxon>Lophotrochozoa</taxon>
        <taxon>Mollusca</taxon>
        <taxon>Polyplacophora</taxon>
        <taxon>Neoloricata</taxon>
        <taxon>Chitonida</taxon>
        <taxon>Acanthochitonina</taxon>
        <taxon>Hemiarthridae</taxon>
        <taxon>Hemiarthrum</taxon>
    </lineage>
</organism>
<dbReference type="PANTHER" id="PTHR43507">
    <property type="entry name" value="NADH-UBIQUINONE OXIDOREDUCTASE CHAIN 4"/>
    <property type="match status" value="1"/>
</dbReference>
<dbReference type="GO" id="GO:0015990">
    <property type="term" value="P:electron transport coupled proton transport"/>
    <property type="evidence" value="ECO:0007669"/>
    <property type="project" value="TreeGrafter"/>
</dbReference>
<evidence type="ECO:0000256" key="13">
    <source>
        <dbReference type="ARBA" id="ARBA00023128"/>
    </source>
</evidence>
<dbReference type="EC" id="7.1.1.2" evidence="3 16"/>
<sequence length="448" mass="50298">MLTLLVISSFLTLSLNKFNFKWHITLWTTLVMFSFTATLLFSPMGTPKVFQFMFTDTISTPLIMLSSWITALMIVSSYKIIINNKKTKFFLLTVVTLNLMIMFMFSQSTLIMMYIFFEASLIPTLILILNWGYQPERLQAGMYLIIYTVFGALPFLVNIMFIMKMNGHLNLILPTISPFFPNKMAMNIWWLFMLLAFLIKLPMYGVHLWLPKAHVEAPVSGSMILAGLLLKLGGYGIIRVTMMFFKTNILMNSLIISVSLLGGVISSFICIRQKDMKSLIAYSSIGHMSLMLVGVLSGTSWGLIMSLMMMVAHGLSSSGLFCIANMLYEKTGSRSMFISKGALSLIPNFSLCFFLLASLNMAAPPSLNLLSEVGLIITSLSFSTIFSIPLTLMSFMSAVYSLFLYTSTQHGKISSFTNPFSSVSSTNFFIIFFHWIPAQILLMLADLI</sequence>
<evidence type="ECO:0000256" key="5">
    <source>
        <dbReference type="ARBA" id="ARBA00022448"/>
    </source>
</evidence>
<keyword evidence="13 16" id="KW-0496">Mitochondrion</keyword>
<dbReference type="GO" id="GO:0008137">
    <property type="term" value="F:NADH dehydrogenase (ubiquinone) activity"/>
    <property type="evidence" value="ECO:0007669"/>
    <property type="project" value="UniProtKB-UniRule"/>
</dbReference>
<dbReference type="PRINTS" id="PR01437">
    <property type="entry name" value="NUOXDRDTASE4"/>
</dbReference>
<feature type="domain" description="NADH:ubiquinone oxidoreductase chain 4 N-terminal" evidence="18">
    <location>
        <begin position="1"/>
        <end position="103"/>
    </location>
</feature>
<evidence type="ECO:0000256" key="1">
    <source>
        <dbReference type="ARBA" id="ARBA00004225"/>
    </source>
</evidence>
<name>A0A6H1PG50_9MOLL</name>
<evidence type="ECO:0000256" key="12">
    <source>
        <dbReference type="ARBA" id="ARBA00023075"/>
    </source>
</evidence>
<feature type="transmembrane region" description="Helical" evidence="16">
    <location>
        <begin position="20"/>
        <end position="42"/>
    </location>
</feature>
<feature type="transmembrane region" description="Helical" evidence="16">
    <location>
        <begin position="250"/>
        <end position="271"/>
    </location>
</feature>
<geneLocation type="mitochondrion" evidence="19"/>
<evidence type="ECO:0000256" key="6">
    <source>
        <dbReference type="ARBA" id="ARBA00022660"/>
    </source>
</evidence>
<feature type="transmembrane region" description="Helical" evidence="16">
    <location>
        <begin position="345"/>
        <end position="363"/>
    </location>
</feature>
<feature type="transmembrane region" description="Helical" evidence="16">
    <location>
        <begin position="217"/>
        <end position="238"/>
    </location>
</feature>
<comment type="subcellular location">
    <subcellularLocation>
        <location evidence="1 16">Mitochondrion membrane</location>
        <topology evidence="1 16">Multi-pass membrane protein</topology>
    </subcellularLocation>
</comment>
<evidence type="ECO:0000256" key="16">
    <source>
        <dbReference type="RuleBase" id="RU003297"/>
    </source>
</evidence>
<evidence type="ECO:0000256" key="14">
    <source>
        <dbReference type="ARBA" id="ARBA00023136"/>
    </source>
</evidence>
<keyword evidence="5 16" id="KW-0813">Transport</keyword>
<feature type="transmembrane region" description="Helical" evidence="16">
    <location>
        <begin position="426"/>
        <end position="445"/>
    </location>
</feature>
<feature type="transmembrane region" description="Helical" evidence="16">
    <location>
        <begin position="144"/>
        <end position="163"/>
    </location>
</feature>
<dbReference type="Pfam" id="PF00361">
    <property type="entry name" value="Proton_antipo_M"/>
    <property type="match status" value="1"/>
</dbReference>
<keyword evidence="6 16" id="KW-0679">Respiratory chain</keyword>
<accession>A0A6H1PG50</accession>
<dbReference type="EMBL" id="MN864057">
    <property type="protein sequence ID" value="QIZ12606.1"/>
    <property type="molecule type" value="Genomic_DNA"/>
</dbReference>
<feature type="transmembrane region" description="Helical" evidence="16">
    <location>
        <begin position="62"/>
        <end position="82"/>
    </location>
</feature>
<reference evidence="19" key="1">
    <citation type="journal article" date="2020" name="BMC Evol. Biol.">
        <title>A mitogenomic phylogeny of chitons (Mollusca: Polyplacophora).</title>
        <authorList>
            <person name="Irisarri I."/>
            <person name="Uribe J.E."/>
            <person name="Eernisse D.J."/>
            <person name="Zardoya R."/>
        </authorList>
    </citation>
    <scope>NUCLEOTIDE SEQUENCE</scope>
</reference>
<proteinExistence type="inferred from homology"/>
<dbReference type="InterPro" id="IPR003918">
    <property type="entry name" value="NADH_UbQ_OxRdtase"/>
</dbReference>
<dbReference type="InterPro" id="IPR001750">
    <property type="entry name" value="ND/Mrp_TM"/>
</dbReference>
<feature type="transmembrane region" description="Helical" evidence="16">
    <location>
        <begin position="188"/>
        <end position="210"/>
    </location>
</feature>
<feature type="domain" description="NADH:quinone oxidoreductase/Mrp antiporter transmembrane" evidence="17">
    <location>
        <begin position="109"/>
        <end position="395"/>
    </location>
</feature>
<dbReference type="GO" id="GO:0003954">
    <property type="term" value="F:NADH dehydrogenase activity"/>
    <property type="evidence" value="ECO:0007669"/>
    <property type="project" value="TreeGrafter"/>
</dbReference>
<keyword evidence="7 16" id="KW-0812">Transmembrane</keyword>
<feature type="transmembrane region" description="Helical" evidence="16">
    <location>
        <begin position="111"/>
        <end position="132"/>
    </location>
</feature>
<keyword evidence="12 16" id="KW-0830">Ubiquinone</keyword>
<evidence type="ECO:0000259" key="18">
    <source>
        <dbReference type="Pfam" id="PF01059"/>
    </source>
</evidence>
<dbReference type="InterPro" id="IPR000260">
    <property type="entry name" value="NADH4_N"/>
</dbReference>
<dbReference type="Pfam" id="PF01059">
    <property type="entry name" value="Oxidored_q5_N"/>
    <property type="match status" value="1"/>
</dbReference>
<protein>
    <recommendedName>
        <fullName evidence="4 16">NADH-ubiquinone oxidoreductase chain 4</fullName>
        <ecNumber evidence="3 16">7.1.1.2</ecNumber>
    </recommendedName>
</protein>
<feature type="transmembrane region" description="Helical" evidence="16">
    <location>
        <begin position="375"/>
        <end position="405"/>
    </location>
</feature>
<feature type="transmembrane region" description="Helical" evidence="16">
    <location>
        <begin position="303"/>
        <end position="324"/>
    </location>
</feature>
<evidence type="ECO:0000259" key="17">
    <source>
        <dbReference type="Pfam" id="PF00361"/>
    </source>
</evidence>
<dbReference type="GO" id="GO:0048039">
    <property type="term" value="F:ubiquinone binding"/>
    <property type="evidence" value="ECO:0007669"/>
    <property type="project" value="TreeGrafter"/>
</dbReference>
<evidence type="ECO:0000256" key="15">
    <source>
        <dbReference type="ARBA" id="ARBA00049551"/>
    </source>
</evidence>
<comment type="similarity">
    <text evidence="2 16">Belongs to the complex I subunit 4 family.</text>
</comment>
<evidence type="ECO:0000256" key="11">
    <source>
        <dbReference type="ARBA" id="ARBA00023027"/>
    </source>
</evidence>
<comment type="function">
    <text evidence="16">Core subunit of the mitochondrial membrane respiratory chain NADH dehydrogenase (Complex I) which catalyzes electron transfer from NADH through the respiratory chain, using ubiquinone as an electron acceptor. Essential for the catalytic activity and assembly of complex I.</text>
</comment>
<keyword evidence="14 16" id="KW-0472">Membrane</keyword>
<feature type="transmembrane region" description="Helical" evidence="16">
    <location>
        <begin position="89"/>
        <end position="105"/>
    </location>
</feature>
<evidence type="ECO:0000256" key="9">
    <source>
        <dbReference type="ARBA" id="ARBA00022982"/>
    </source>
</evidence>
<evidence type="ECO:0000256" key="10">
    <source>
        <dbReference type="ARBA" id="ARBA00022989"/>
    </source>
</evidence>
<evidence type="ECO:0000256" key="2">
    <source>
        <dbReference type="ARBA" id="ARBA00009025"/>
    </source>
</evidence>
<dbReference type="PANTHER" id="PTHR43507:SF20">
    <property type="entry name" value="NADH-UBIQUINONE OXIDOREDUCTASE CHAIN 4"/>
    <property type="match status" value="1"/>
</dbReference>
<evidence type="ECO:0000256" key="7">
    <source>
        <dbReference type="ARBA" id="ARBA00022692"/>
    </source>
</evidence>
<dbReference type="AlphaFoldDB" id="A0A6H1PG50"/>
<keyword evidence="11 16" id="KW-0520">NAD</keyword>
<evidence type="ECO:0000256" key="3">
    <source>
        <dbReference type="ARBA" id="ARBA00012944"/>
    </source>
</evidence>
<evidence type="ECO:0000256" key="8">
    <source>
        <dbReference type="ARBA" id="ARBA00022967"/>
    </source>
</evidence>